<reference evidence="2 3" key="1">
    <citation type="journal article" date="2015" name="Microbiome">
        <title>Genomic resolution of linkages in carbon, nitrogen, and sulfur cycling among widespread estuary sediment bacteria.</title>
        <authorList>
            <person name="Baker B.J."/>
            <person name="Lazar C.S."/>
            <person name="Teske A.P."/>
            <person name="Dick G.J."/>
        </authorList>
    </citation>
    <scope>NUCLEOTIDE SEQUENCE [LARGE SCALE GENOMIC DNA]</scope>
    <source>
        <strain evidence="2">DG_54_3</strain>
    </source>
</reference>
<protein>
    <submittedName>
        <fullName evidence="2">Aminopeptidase</fullName>
    </submittedName>
</protein>
<dbReference type="PANTHER" id="PTHR36512">
    <property type="entry name" value="D-AMINOPEPTIDASE"/>
    <property type="match status" value="1"/>
</dbReference>
<sequence>MPNLIALCAQIGSLRPDAKELGIDVGILKSGPRNTITDVKGVRVGHLTLWQGEDIRTGVTAVLPHPGNLFQEKVPAGVYVGNGFGKAVGLTQIEELGNIETPILITNTLSIPAVAEGLIEYTLKLKGNEDVRSVNPVVFEINDGFLNDIRGRYVKREHVLETIDKASEGEAEMGAVGAGTGSHCMGFKGGVGTSSRVLPESMGGYTIGVLLVTNFGGILEINGAPVGRELDKFYLSDKLVPEDEGSCIIVIATDAPLDSRNLKRLAKRAVLGLARAGSFVSNGSGDYAIAFSTHPSLVVAHQPETLTREVQLLYTHHLSPLFLAVVEATEEAVYNSLLKATTVKGIDGHTLEAVPVDKVRDICEKYGVLNLHQKLPPWGKK</sequence>
<dbReference type="Pfam" id="PF03576">
    <property type="entry name" value="Peptidase_S58"/>
    <property type="match status" value="1"/>
</dbReference>
<dbReference type="EMBL" id="LIZX01000047">
    <property type="protein sequence ID" value="KPJ68634.1"/>
    <property type="molecule type" value="Genomic_DNA"/>
</dbReference>
<dbReference type="InterPro" id="IPR016117">
    <property type="entry name" value="ArgJ-like_dom_sf"/>
</dbReference>
<dbReference type="Gene3D" id="3.60.70.12">
    <property type="entry name" value="L-amino peptidase D-ALA esterase/amidase"/>
    <property type="match status" value="1"/>
</dbReference>
<dbReference type="CDD" id="cd02253">
    <property type="entry name" value="DmpA"/>
    <property type="match status" value="1"/>
</dbReference>
<dbReference type="Proteomes" id="UP000051861">
    <property type="component" value="Unassembled WGS sequence"/>
</dbReference>
<dbReference type="PATRIC" id="fig|1703775.3.peg.2261"/>
<evidence type="ECO:0000313" key="3">
    <source>
        <dbReference type="Proteomes" id="UP000051861"/>
    </source>
</evidence>
<dbReference type="GO" id="GO:0004177">
    <property type="term" value="F:aminopeptidase activity"/>
    <property type="evidence" value="ECO:0007669"/>
    <property type="project" value="UniProtKB-KW"/>
</dbReference>
<proteinExistence type="inferred from homology"/>
<evidence type="ECO:0000313" key="2">
    <source>
        <dbReference type="EMBL" id="KPJ68634.1"/>
    </source>
</evidence>
<comment type="similarity">
    <text evidence="1">Belongs to the peptidase S58 family.</text>
</comment>
<dbReference type="PANTHER" id="PTHR36512:SF3">
    <property type="entry name" value="BLR5678 PROTEIN"/>
    <property type="match status" value="1"/>
</dbReference>
<comment type="caution">
    <text evidence="2">The sequence shown here is derived from an EMBL/GenBank/DDBJ whole genome shotgun (WGS) entry which is preliminary data.</text>
</comment>
<organism evidence="2 3">
    <name type="scientific">candidate division WOR-1 bacterium DG_54_3</name>
    <dbReference type="NCBI Taxonomy" id="1703775"/>
    <lineage>
        <taxon>Bacteria</taxon>
        <taxon>Bacillati</taxon>
        <taxon>Saganbacteria</taxon>
    </lineage>
</organism>
<keyword evidence="2" id="KW-0378">Hydrolase</keyword>
<name>A0A0S7Y209_UNCSA</name>
<keyword evidence="2" id="KW-0645">Protease</keyword>
<evidence type="ECO:0000256" key="1">
    <source>
        <dbReference type="ARBA" id="ARBA00007068"/>
    </source>
</evidence>
<dbReference type="SUPFAM" id="SSF56266">
    <property type="entry name" value="DmpA/ArgJ-like"/>
    <property type="match status" value="1"/>
</dbReference>
<accession>A0A0S7Y209</accession>
<dbReference type="AlphaFoldDB" id="A0A0S7Y209"/>
<dbReference type="InterPro" id="IPR005321">
    <property type="entry name" value="Peptidase_S58_DmpA"/>
</dbReference>
<gene>
    <name evidence="2" type="ORF">AMJ44_05985</name>
</gene>
<keyword evidence="2" id="KW-0031">Aminopeptidase</keyword>